<evidence type="ECO:0000313" key="7">
    <source>
        <dbReference type="EMBL" id="AXU41486.1"/>
    </source>
</evidence>
<dbReference type="PANTHER" id="PTHR44313:SF1">
    <property type="entry name" value="DNAJ HOMOLOG SUBFAMILY C MEMBER 17"/>
    <property type="match status" value="1"/>
</dbReference>
<feature type="domain" description="J" evidence="6">
    <location>
        <begin position="35"/>
        <end position="101"/>
    </location>
</feature>
<comment type="subcellular location">
    <subcellularLocation>
        <location evidence="1">Cytoplasm</location>
    </subcellularLocation>
</comment>
<accession>A0A346TPH6</accession>
<keyword evidence="4" id="KW-0175">Coiled coil</keyword>
<dbReference type="RefSeq" id="YP_010796498.1">
    <property type="nucleotide sequence ID" value="NC_076031.1"/>
</dbReference>
<proteinExistence type="predicted"/>
<dbReference type="GeneID" id="80533993"/>
<keyword evidence="2" id="KW-0963">Cytoplasm</keyword>
<feature type="compositionally biased region" description="Basic and acidic residues" evidence="5">
    <location>
        <begin position="1"/>
        <end position="10"/>
    </location>
</feature>
<name>A0A346TPH6_9ABAC</name>
<feature type="compositionally biased region" description="Acidic residues" evidence="5">
    <location>
        <begin position="11"/>
        <end position="29"/>
    </location>
</feature>
<dbReference type="InterPro" id="IPR000504">
    <property type="entry name" value="RRM_dom"/>
</dbReference>
<dbReference type="CDD" id="cd06257">
    <property type="entry name" value="DnaJ"/>
    <property type="match status" value="1"/>
</dbReference>
<dbReference type="Gene3D" id="3.30.70.330">
    <property type="match status" value="1"/>
</dbReference>
<protein>
    <submittedName>
        <fullName evidence="7">BJDP</fullName>
    </submittedName>
</protein>
<feature type="coiled-coil region" evidence="4">
    <location>
        <begin position="137"/>
        <end position="178"/>
    </location>
</feature>
<dbReference type="Pfam" id="PF00226">
    <property type="entry name" value="DnaJ"/>
    <property type="match status" value="1"/>
</dbReference>
<dbReference type="InterPro" id="IPR052094">
    <property type="entry name" value="Pre-mRNA-splicing_ERAD"/>
</dbReference>
<dbReference type="InterPro" id="IPR034254">
    <property type="entry name" value="DNAJC17_RRM"/>
</dbReference>
<feature type="region of interest" description="Disordered" evidence="5">
    <location>
        <begin position="1"/>
        <end position="29"/>
    </location>
</feature>
<organism evidence="7 8">
    <name type="scientific">Mythimna unipuncta nucleopolyhedrovirus</name>
    <dbReference type="NCBI Taxonomy" id="447897"/>
    <lineage>
        <taxon>Viruses</taxon>
        <taxon>Viruses incertae sedis</taxon>
        <taxon>Naldaviricetes</taxon>
        <taxon>Lefavirales</taxon>
        <taxon>Baculoviridae</taxon>
        <taxon>Alphabaculovirus</taxon>
    </lineage>
</organism>
<dbReference type="PRINTS" id="PR00625">
    <property type="entry name" value="JDOMAIN"/>
</dbReference>
<sequence>MARVFDPNDERMEEDNTETDEAVEPTETDEQVMPDYYTILGVKSDIAQSEIRRTYLKNTLYTHPDRKIRLANNTNITFQDLNDAYNILNLKQSREVYDRFNQQKLEAKLKGKRIEADFKNADRRFNMLTAKFHDLLMNSNEELLKSERNRLQRIVRQIDELERQRLEQEITVAKQDKRKMPRNTALNRVLVRWAVEYDDQAETPMEQFDTVQQLKYRPNGGYDESAIRTCLQKYGTIVGMVMCSNRPGCAIVEFANRKDAQLAIQNEVCEPDNPLVLDWYRDVKQMRVFDKRTVRETEEDENRLRANVAMRRKRQIEEQRHLVERHGAKKEKFML</sequence>
<dbReference type="KEGG" id="vg:80533993"/>
<dbReference type="Pfam" id="PF00076">
    <property type="entry name" value="RRM_1"/>
    <property type="match status" value="1"/>
</dbReference>
<dbReference type="InterPro" id="IPR036869">
    <property type="entry name" value="J_dom_sf"/>
</dbReference>
<dbReference type="InterPro" id="IPR012677">
    <property type="entry name" value="Nucleotide-bd_a/b_plait_sf"/>
</dbReference>
<evidence type="ECO:0000259" key="6">
    <source>
        <dbReference type="PROSITE" id="PS50076"/>
    </source>
</evidence>
<reference evidence="7 8" key="1">
    <citation type="submission" date="2018-03" db="EMBL/GenBank/DDBJ databases">
        <title>Complete genome sequence of a second alphabaculovirus from the true armyworm, Mythimna unipuncta.</title>
        <authorList>
            <person name="Harrison R.L."/>
            <person name="Mowery J.D."/>
            <person name="Bauchan G.R."/>
            <person name="Theilmann D.A."/>
            <person name="Erlandson M.A."/>
        </authorList>
    </citation>
    <scope>NUCLEOTIDE SEQUENCE [LARGE SCALE GENOMIC DNA]</scope>
    <source>
        <strain evidence="7 8">KY310</strain>
    </source>
</reference>
<dbReference type="SUPFAM" id="SSF46565">
    <property type="entry name" value="Chaperone J-domain"/>
    <property type="match status" value="1"/>
</dbReference>
<dbReference type="GO" id="GO:0000390">
    <property type="term" value="P:spliceosomal complex disassembly"/>
    <property type="evidence" value="ECO:0007669"/>
    <property type="project" value="TreeGrafter"/>
</dbReference>
<dbReference type="SMART" id="SM00271">
    <property type="entry name" value="DnaJ"/>
    <property type="match status" value="1"/>
</dbReference>
<dbReference type="CDD" id="cd12429">
    <property type="entry name" value="RRM_DNAJC17"/>
    <property type="match status" value="1"/>
</dbReference>
<evidence type="ECO:0000256" key="4">
    <source>
        <dbReference type="SAM" id="Coils"/>
    </source>
</evidence>
<dbReference type="Gene3D" id="1.10.287.110">
    <property type="entry name" value="DnaJ domain"/>
    <property type="match status" value="1"/>
</dbReference>
<dbReference type="GO" id="GO:0003723">
    <property type="term" value="F:RNA binding"/>
    <property type="evidence" value="ECO:0007669"/>
    <property type="project" value="InterPro"/>
</dbReference>
<evidence type="ECO:0000256" key="3">
    <source>
        <dbReference type="ARBA" id="ARBA00023186"/>
    </source>
</evidence>
<dbReference type="InterPro" id="IPR035979">
    <property type="entry name" value="RBD_domain_sf"/>
</dbReference>
<evidence type="ECO:0000256" key="5">
    <source>
        <dbReference type="SAM" id="MobiDB-lite"/>
    </source>
</evidence>
<evidence type="ECO:0000256" key="2">
    <source>
        <dbReference type="ARBA" id="ARBA00022490"/>
    </source>
</evidence>
<keyword evidence="3" id="KW-0143">Chaperone</keyword>
<dbReference type="EMBL" id="MH124167">
    <property type="protein sequence ID" value="AXU41486.1"/>
    <property type="molecule type" value="Genomic_DNA"/>
</dbReference>
<evidence type="ECO:0000313" key="8">
    <source>
        <dbReference type="Proteomes" id="UP000501969"/>
    </source>
</evidence>
<dbReference type="SUPFAM" id="SSF54928">
    <property type="entry name" value="RNA-binding domain, RBD"/>
    <property type="match status" value="1"/>
</dbReference>
<dbReference type="PROSITE" id="PS50076">
    <property type="entry name" value="DNAJ_2"/>
    <property type="match status" value="1"/>
</dbReference>
<dbReference type="InterPro" id="IPR001623">
    <property type="entry name" value="DnaJ_domain"/>
</dbReference>
<keyword evidence="8" id="KW-1185">Reference proteome</keyword>
<dbReference type="PANTHER" id="PTHR44313">
    <property type="entry name" value="DNAJ HOMOLOG SUBFAMILY C MEMBER 17"/>
    <property type="match status" value="1"/>
</dbReference>
<dbReference type="Proteomes" id="UP000501969">
    <property type="component" value="Segment"/>
</dbReference>
<evidence type="ECO:0000256" key="1">
    <source>
        <dbReference type="ARBA" id="ARBA00004496"/>
    </source>
</evidence>